<dbReference type="InterPro" id="IPR001424">
    <property type="entry name" value="SOD_Cu_Zn_dom"/>
</dbReference>
<dbReference type="CDD" id="cd00305">
    <property type="entry name" value="Cu-Zn_Superoxide_Dismutase"/>
    <property type="match status" value="1"/>
</dbReference>
<evidence type="ECO:0000256" key="1">
    <source>
        <dbReference type="ARBA" id="ARBA00010457"/>
    </source>
</evidence>
<comment type="cofactor">
    <cofactor evidence="2">
        <name>Cu cation</name>
        <dbReference type="ChEBI" id="CHEBI:23378"/>
    </cofactor>
    <text evidence="2">Binds 1 copper ion per subunit.</text>
</comment>
<comment type="catalytic activity">
    <reaction evidence="2">
        <text>2 superoxide + 2 H(+) = H2O2 + O2</text>
        <dbReference type="Rhea" id="RHEA:20696"/>
        <dbReference type="ChEBI" id="CHEBI:15378"/>
        <dbReference type="ChEBI" id="CHEBI:15379"/>
        <dbReference type="ChEBI" id="CHEBI:16240"/>
        <dbReference type="ChEBI" id="CHEBI:18421"/>
        <dbReference type="EC" id="1.15.1.1"/>
    </reaction>
</comment>
<sequence>MTVATHHQTRVFTAATLLGALALAGCASMGGDSASTLPAPDATAQLRDAQGADRGRVDIFKDGSGLKIEVVARGFAPGTYGMHIHTVGQCTPPDFASAGAHWNPTHAQHGRDNPMGAHHGDLPNLVVEAGEIGRASIQLVGTPLAGDHGVLDADGAAFVIHAGPDDMKTDPSGNSGGRVACGVIGVPAAG</sequence>
<evidence type="ECO:0000313" key="6">
    <source>
        <dbReference type="Proteomes" id="UP000537161"/>
    </source>
</evidence>
<accession>A0A7W9B910</accession>
<dbReference type="Pfam" id="PF00080">
    <property type="entry name" value="Sod_Cu"/>
    <property type="match status" value="1"/>
</dbReference>
<reference evidence="5 6" key="1">
    <citation type="submission" date="2020-08" db="EMBL/GenBank/DDBJ databases">
        <title>Genomic Encyclopedia of Type Strains, Phase IV (KMG-IV): sequencing the most valuable type-strain genomes for metagenomic binning, comparative biology and taxonomic classification.</title>
        <authorList>
            <person name="Goeker M."/>
        </authorList>
    </citation>
    <scope>NUCLEOTIDE SEQUENCE [LARGE SCALE GENOMIC DNA]</scope>
    <source>
        <strain evidence="5 6">DSM 27163</strain>
    </source>
</reference>
<organism evidence="5 6">
    <name type="scientific">Sphingopyxis panaciterrulae</name>
    <dbReference type="NCBI Taxonomy" id="462372"/>
    <lineage>
        <taxon>Bacteria</taxon>
        <taxon>Pseudomonadati</taxon>
        <taxon>Pseudomonadota</taxon>
        <taxon>Alphaproteobacteria</taxon>
        <taxon>Sphingomonadales</taxon>
        <taxon>Sphingomonadaceae</taxon>
        <taxon>Sphingopyxis</taxon>
    </lineage>
</organism>
<proteinExistence type="inferred from homology"/>
<dbReference type="GO" id="GO:0005507">
    <property type="term" value="F:copper ion binding"/>
    <property type="evidence" value="ECO:0007669"/>
    <property type="project" value="InterPro"/>
</dbReference>
<keyword evidence="2" id="KW-0862">Zinc</keyword>
<feature type="domain" description="Superoxide dismutase copper/zinc binding" evidence="4">
    <location>
        <begin position="55"/>
        <end position="184"/>
    </location>
</feature>
<name>A0A7W9B910_9SPHN</name>
<keyword evidence="2" id="KW-0186">Copper</keyword>
<dbReference type="GO" id="GO:0004784">
    <property type="term" value="F:superoxide dismutase activity"/>
    <property type="evidence" value="ECO:0007669"/>
    <property type="project" value="UniProtKB-EC"/>
</dbReference>
<dbReference type="InterPro" id="IPR036423">
    <property type="entry name" value="SOD-like_Cu/Zn_dom_sf"/>
</dbReference>
<keyword evidence="2" id="KW-0479">Metal-binding</keyword>
<dbReference type="InterPro" id="IPR018152">
    <property type="entry name" value="SOD_Cu/Zn_BS"/>
</dbReference>
<gene>
    <name evidence="5" type="ORF">FHR21_003861</name>
</gene>
<feature type="signal peptide" evidence="3">
    <location>
        <begin position="1"/>
        <end position="29"/>
    </location>
</feature>
<evidence type="ECO:0000256" key="3">
    <source>
        <dbReference type="SAM" id="SignalP"/>
    </source>
</evidence>
<dbReference type="RefSeq" id="WP_184101241.1">
    <property type="nucleotide sequence ID" value="NZ_JACIJH010000019.1"/>
</dbReference>
<comment type="similarity">
    <text evidence="1 2">Belongs to the Cu-Zn superoxide dismutase family.</text>
</comment>
<dbReference type="EMBL" id="JACIJH010000019">
    <property type="protein sequence ID" value="MBB5708473.1"/>
    <property type="molecule type" value="Genomic_DNA"/>
</dbReference>
<dbReference type="InterPro" id="IPR024134">
    <property type="entry name" value="SOD_Cu/Zn_/chaperone"/>
</dbReference>
<evidence type="ECO:0000313" key="5">
    <source>
        <dbReference type="EMBL" id="MBB5708473.1"/>
    </source>
</evidence>
<keyword evidence="6" id="KW-1185">Reference proteome</keyword>
<protein>
    <recommendedName>
        <fullName evidence="2">Superoxide dismutase [Cu-Zn]</fullName>
        <ecNumber evidence="2">1.15.1.1</ecNumber>
    </recommendedName>
</protein>
<dbReference type="Gene3D" id="2.60.40.200">
    <property type="entry name" value="Superoxide dismutase, copper/zinc binding domain"/>
    <property type="match status" value="1"/>
</dbReference>
<comment type="caution">
    <text evidence="5">The sequence shown here is derived from an EMBL/GenBank/DDBJ whole genome shotgun (WGS) entry which is preliminary data.</text>
</comment>
<feature type="chain" id="PRO_5031402860" description="Superoxide dismutase [Cu-Zn]" evidence="3">
    <location>
        <begin position="30"/>
        <end position="190"/>
    </location>
</feature>
<dbReference type="PRINTS" id="PR00068">
    <property type="entry name" value="CUZNDISMTASE"/>
</dbReference>
<comment type="function">
    <text evidence="2">Destroys radicals which are normally produced within the cells and which are toxic to biological systems.</text>
</comment>
<comment type="cofactor">
    <cofactor evidence="2">
        <name>Zn(2+)</name>
        <dbReference type="ChEBI" id="CHEBI:29105"/>
    </cofactor>
    <text evidence="2">Binds 1 zinc ion per subunit.</text>
</comment>
<keyword evidence="3" id="KW-0732">Signal</keyword>
<dbReference type="PANTHER" id="PTHR10003">
    <property type="entry name" value="SUPEROXIDE DISMUTASE CU-ZN -RELATED"/>
    <property type="match status" value="1"/>
</dbReference>
<dbReference type="Proteomes" id="UP000537161">
    <property type="component" value="Unassembled WGS sequence"/>
</dbReference>
<evidence type="ECO:0000256" key="2">
    <source>
        <dbReference type="RuleBase" id="RU000393"/>
    </source>
</evidence>
<dbReference type="PROSITE" id="PS00332">
    <property type="entry name" value="SOD_CU_ZN_2"/>
    <property type="match status" value="1"/>
</dbReference>
<dbReference type="SUPFAM" id="SSF49329">
    <property type="entry name" value="Cu,Zn superoxide dismutase-like"/>
    <property type="match status" value="1"/>
</dbReference>
<keyword evidence="2 5" id="KW-0560">Oxidoreductase</keyword>
<dbReference type="AlphaFoldDB" id="A0A7W9B910"/>
<dbReference type="EC" id="1.15.1.1" evidence="2"/>
<evidence type="ECO:0000259" key="4">
    <source>
        <dbReference type="Pfam" id="PF00080"/>
    </source>
</evidence>